<proteinExistence type="predicted"/>
<comment type="caution">
    <text evidence="1">The sequence shown here is derived from an EMBL/GenBank/DDBJ whole genome shotgun (WGS) entry which is preliminary data.</text>
</comment>
<sequence length="220" mass="22776">MAQEQACSLHSGGSGLPWHRSRLDAPFILGAPAWHRSRLAPFIPGAPACRGTGAGLLAVAQEQACSILRAPACHGTGADLLPSFRGLRLAVAQEQACSLHSVGSGLAQEQACSLHSGGSGLSRHRSRLAPFIPGAPACSLHSGGSGLSRHRSRLAPFIPGAPACRGTGAGLLPSFRGLRLGTGAGWIAVDSTCRDSLCLDPVACFNLRMIPIPYVQFPVY</sequence>
<dbReference type="Proteomes" id="UP001066276">
    <property type="component" value="Chromosome 10"/>
</dbReference>
<evidence type="ECO:0000313" key="2">
    <source>
        <dbReference type="Proteomes" id="UP001066276"/>
    </source>
</evidence>
<dbReference type="EMBL" id="JANPWB010000014">
    <property type="protein sequence ID" value="KAJ1100279.1"/>
    <property type="molecule type" value="Genomic_DNA"/>
</dbReference>
<keyword evidence="2" id="KW-1185">Reference proteome</keyword>
<dbReference type="AlphaFoldDB" id="A0AAV7MCM8"/>
<protein>
    <submittedName>
        <fullName evidence="1">Uncharacterized protein</fullName>
    </submittedName>
</protein>
<organism evidence="1 2">
    <name type="scientific">Pleurodeles waltl</name>
    <name type="common">Iberian ribbed newt</name>
    <dbReference type="NCBI Taxonomy" id="8319"/>
    <lineage>
        <taxon>Eukaryota</taxon>
        <taxon>Metazoa</taxon>
        <taxon>Chordata</taxon>
        <taxon>Craniata</taxon>
        <taxon>Vertebrata</taxon>
        <taxon>Euteleostomi</taxon>
        <taxon>Amphibia</taxon>
        <taxon>Batrachia</taxon>
        <taxon>Caudata</taxon>
        <taxon>Salamandroidea</taxon>
        <taxon>Salamandridae</taxon>
        <taxon>Pleurodelinae</taxon>
        <taxon>Pleurodeles</taxon>
    </lineage>
</organism>
<reference evidence="1" key="1">
    <citation type="journal article" date="2022" name="bioRxiv">
        <title>Sequencing and chromosome-scale assembly of the giantPleurodeles waltlgenome.</title>
        <authorList>
            <person name="Brown T."/>
            <person name="Elewa A."/>
            <person name="Iarovenko S."/>
            <person name="Subramanian E."/>
            <person name="Araus A.J."/>
            <person name="Petzold A."/>
            <person name="Susuki M."/>
            <person name="Suzuki K.-i.T."/>
            <person name="Hayashi T."/>
            <person name="Toyoda A."/>
            <person name="Oliveira C."/>
            <person name="Osipova E."/>
            <person name="Leigh N.D."/>
            <person name="Simon A."/>
            <person name="Yun M.H."/>
        </authorList>
    </citation>
    <scope>NUCLEOTIDE SEQUENCE</scope>
    <source>
        <strain evidence="1">20211129_DDA</strain>
        <tissue evidence="1">Liver</tissue>
    </source>
</reference>
<name>A0AAV7MCM8_PLEWA</name>
<gene>
    <name evidence="1" type="ORF">NDU88_005365</name>
</gene>
<accession>A0AAV7MCM8</accession>
<evidence type="ECO:0000313" key="1">
    <source>
        <dbReference type="EMBL" id="KAJ1100279.1"/>
    </source>
</evidence>